<dbReference type="InterPro" id="IPR018199">
    <property type="entry name" value="Ribosomal_eS4_N_CS"/>
</dbReference>
<feature type="region of interest" description="Disordered" evidence="14">
    <location>
        <begin position="34"/>
        <end position="296"/>
    </location>
</feature>
<dbReference type="InterPro" id="IPR000876">
    <property type="entry name" value="Ribosomal_eS4"/>
</dbReference>
<comment type="subcellular location">
    <subcellularLocation>
        <location evidence="1">Nucleus</location>
    </subcellularLocation>
</comment>
<dbReference type="Gene3D" id="2.40.50.740">
    <property type="match status" value="1"/>
</dbReference>
<dbReference type="Pfam" id="PF01585">
    <property type="entry name" value="G-patch"/>
    <property type="match status" value="1"/>
</dbReference>
<dbReference type="InterPro" id="IPR013843">
    <property type="entry name" value="Ribosomal_eS4_N"/>
</dbReference>
<dbReference type="GO" id="GO:0019843">
    <property type="term" value="F:rRNA binding"/>
    <property type="evidence" value="ECO:0007669"/>
    <property type="project" value="UniProtKB-KW"/>
</dbReference>
<dbReference type="InterPro" id="IPR013845">
    <property type="entry name" value="Ribosomal_eS4_central_region"/>
</dbReference>
<dbReference type="InterPro" id="IPR038237">
    <property type="entry name" value="Ribosomal_eS4_central_sf"/>
</dbReference>
<dbReference type="GO" id="GO:0022627">
    <property type="term" value="C:cytosolic small ribosomal subunit"/>
    <property type="evidence" value="ECO:0007669"/>
    <property type="project" value="UniProtKB-ARBA"/>
</dbReference>
<dbReference type="HAMAP" id="MF_00485">
    <property type="entry name" value="Ribosomal_eS4"/>
    <property type="match status" value="1"/>
</dbReference>
<evidence type="ECO:0000256" key="14">
    <source>
        <dbReference type="SAM" id="MobiDB-lite"/>
    </source>
</evidence>
<dbReference type="InterPro" id="IPR022783">
    <property type="entry name" value="GCFC_dom"/>
</dbReference>
<dbReference type="InterPro" id="IPR022159">
    <property type="entry name" value="STIP/TFIP11_N"/>
</dbReference>
<keyword evidence="6 12" id="KW-0699">rRNA-binding</keyword>
<evidence type="ECO:0000256" key="2">
    <source>
        <dbReference type="ARBA" id="ARBA00007500"/>
    </source>
</evidence>
<feature type="region of interest" description="Disordered" evidence="14">
    <location>
        <begin position="884"/>
        <end position="916"/>
    </location>
</feature>
<dbReference type="InterPro" id="IPR036986">
    <property type="entry name" value="S4_RNA-bd_sf"/>
</dbReference>
<evidence type="ECO:0000313" key="16">
    <source>
        <dbReference type="EMBL" id="TFY71542.1"/>
    </source>
</evidence>
<evidence type="ECO:0000256" key="6">
    <source>
        <dbReference type="ARBA" id="ARBA00022730"/>
    </source>
</evidence>
<keyword evidence="8" id="KW-0689">Ribosomal protein</keyword>
<evidence type="ECO:0000256" key="11">
    <source>
        <dbReference type="ARBA" id="ARBA00023274"/>
    </source>
</evidence>
<evidence type="ECO:0000256" key="5">
    <source>
        <dbReference type="ARBA" id="ARBA00022728"/>
    </source>
</evidence>
<name>A0A4Y9ZAH9_9AGAM</name>
<gene>
    <name evidence="16" type="ORF">EVG20_g1466</name>
</gene>
<keyword evidence="10" id="KW-0539">Nucleus</keyword>
<keyword evidence="9" id="KW-0508">mRNA splicing</keyword>
<dbReference type="Gene3D" id="2.30.30.30">
    <property type="match status" value="1"/>
</dbReference>
<dbReference type="PROSITE" id="PS00528">
    <property type="entry name" value="RIBOSOMAL_S4E"/>
    <property type="match status" value="1"/>
</dbReference>
<dbReference type="InterPro" id="IPR041982">
    <property type="entry name" value="Ribosomal_eS4_KOW"/>
</dbReference>
<evidence type="ECO:0000256" key="9">
    <source>
        <dbReference type="ARBA" id="ARBA00023187"/>
    </source>
</evidence>
<feature type="coiled-coil region" evidence="13">
    <location>
        <begin position="472"/>
        <end position="499"/>
    </location>
</feature>
<dbReference type="GO" id="GO:0003735">
    <property type="term" value="F:structural constituent of ribosome"/>
    <property type="evidence" value="ECO:0007669"/>
    <property type="project" value="InterPro"/>
</dbReference>
<dbReference type="Pfam" id="PF12457">
    <property type="entry name" value="TIP_N"/>
    <property type="match status" value="1"/>
</dbReference>
<feature type="compositionally biased region" description="Polar residues" evidence="14">
    <location>
        <begin position="215"/>
        <end position="225"/>
    </location>
</feature>
<dbReference type="InterPro" id="IPR002942">
    <property type="entry name" value="S4_RNA-bd"/>
</dbReference>
<keyword evidence="11" id="KW-0687">Ribonucleoprotein</keyword>
<keyword evidence="7 12" id="KW-0694">RNA-binding</keyword>
<comment type="caution">
    <text evidence="16">The sequence shown here is derived from an EMBL/GenBank/DDBJ whole genome shotgun (WGS) entry which is preliminary data.</text>
</comment>
<dbReference type="EMBL" id="SEOQ01000047">
    <property type="protein sequence ID" value="TFY71542.1"/>
    <property type="molecule type" value="Genomic_DNA"/>
</dbReference>
<dbReference type="Pfam" id="PF16121">
    <property type="entry name" value="40S_S4_C"/>
    <property type="match status" value="1"/>
</dbReference>
<accession>A0A4Y9ZAH9</accession>
<reference evidence="16 17" key="1">
    <citation type="submission" date="2019-02" db="EMBL/GenBank/DDBJ databases">
        <title>Genome sequencing of the rare red list fungi Dentipellis fragilis.</title>
        <authorList>
            <person name="Buettner E."/>
            <person name="Kellner H."/>
        </authorList>
    </citation>
    <scope>NUCLEOTIDE SEQUENCE [LARGE SCALE GENOMIC DNA]</scope>
    <source>
        <strain evidence="16 17">DSM 105465</strain>
    </source>
</reference>
<sequence length="1253" mass="139901">MCVWSRPNSEPILSLVLADALPTDSTPTPPVIALITGHRPHLHPPSDMARRKRGFLDDGDSDSSAGSDADGDFDDLDPDAREERALLENPYKRRRRTNGKEDAIYGVFADDSEDEGFGGKKKGGKPVKRSDWAKAPSFVSGKKEGSNEAADVDEDMKDGDEDVPAGGEGEPEEEGTDDDDSEPSRAPSPRVREDEDEDQQEEERPKFGGLGLGASKSNPPTSFSGFTKGGIGSSRPAATSESPVPSPAPIPERSTSIPSVLPSAFGASRPQRSFVRDNAASAGTSRAATPTLSTAEQRHFSKLQGSFGARMLQKMGWEAGTGLGTTGEGIVAPVESKLRPKNMGIAFKGFGERTSQSKAEARRRGEVVSDDEEEAPRRTGKAKEKGKEQAKRSDVWKKPKKVKTRIEHKTYEQIVAEAGQEAGPPGVGIIIDATGATPREVSSLAEVSKASWTPTTDAERIPEVRHNIRLIAEAATGDLEALAREAKEIQRRRKTIQDEDLRLRKKVEEEAELIARLQQVHLVVDEIKTQSKELASVYEASLEPFSPYLEKLLVQFPQEFDRYRLDEIVVAAIAPIVRRMFNQWSPLEEPNAFLPIFRQWRNALKLSEPEQRPPETQLEAFGSRTARAVTPLVEVPMTPFESLLWNAWLPKVRSAINNDWDPREPHAAIRLYESWSAFLPPFIKDNVLDQLILPKVTKAVSNWNPRKDTVSLKTIVFPWLPHVGLRLEEFLGDARRKLKGILRAWVATDQIPEDLATWKEVFDAGDWDNMLLKYIVPKLGVTLREDFRVNPRQQDMAPLQRVLAWESMLRPSILGQILKTEFFPKWLDVLHIWLVQPRPSFAEVAEWYSFWKSTLPQSLQDIPAIQDGFTRGLQLMNKAIELGPDAPSKLPKPEHHRRPPTPAQSVPAAQAKKPPTRVQEITFRSIVEDFAAAHNLMFVPAGRVQEKSRMPLFRVSPTADGKGGLLVYILDDAVWAPAPDGDYRAISLENMARGPKKHLKRLAAPSSWMLDKLSGTYAPRPSPGPHKLRESLPLNIFLRNRLKYALTGREVTSIVQQRLIKVDGKVRTDNTYPAGFMDVLSIEKSGEHFRLLYDVKGRFTIHRITPEEATYKLAKVKRVALGNKGVPYIVTHDGRTIRYPDPLIKVNDTIKFDLVQNKITDFVRFDTGNLVMVTGGRNMGRAGVIVHREKHIGDFDIVHVKDALDRTFATRITNIFVIGEGSKPWISLPRGKGVKLTIAEERDVRRKQRAADQ</sequence>
<comment type="similarity">
    <text evidence="3">Belongs to the TFP11/STIP family.</text>
</comment>
<dbReference type="GO" id="GO:0002181">
    <property type="term" value="P:cytoplasmic translation"/>
    <property type="evidence" value="ECO:0007669"/>
    <property type="project" value="UniProtKB-ARBA"/>
</dbReference>
<dbReference type="PROSITE" id="PS50174">
    <property type="entry name" value="G_PATCH"/>
    <property type="match status" value="1"/>
</dbReference>
<dbReference type="Pfam" id="PF00467">
    <property type="entry name" value="KOW"/>
    <property type="match status" value="1"/>
</dbReference>
<evidence type="ECO:0000256" key="10">
    <source>
        <dbReference type="ARBA" id="ARBA00023242"/>
    </source>
</evidence>
<dbReference type="Pfam" id="PF07842">
    <property type="entry name" value="GCFC"/>
    <property type="match status" value="1"/>
</dbReference>
<evidence type="ECO:0000256" key="3">
    <source>
        <dbReference type="ARBA" id="ARBA00010900"/>
    </source>
</evidence>
<dbReference type="SMART" id="SM00363">
    <property type="entry name" value="S4"/>
    <property type="match status" value="1"/>
</dbReference>
<evidence type="ECO:0000256" key="4">
    <source>
        <dbReference type="ARBA" id="ARBA00022664"/>
    </source>
</evidence>
<keyword evidence="4" id="KW-0507">mRNA processing</keyword>
<dbReference type="PANTHER" id="PTHR23329:SF1">
    <property type="entry name" value="TUFTELIN-INTERACTING PROTEIN 11"/>
    <property type="match status" value="1"/>
</dbReference>
<dbReference type="InterPro" id="IPR005824">
    <property type="entry name" value="KOW"/>
</dbReference>
<dbReference type="GO" id="GO:0000390">
    <property type="term" value="P:spliceosomal complex disassembly"/>
    <property type="evidence" value="ECO:0007669"/>
    <property type="project" value="InterPro"/>
</dbReference>
<protein>
    <recommendedName>
        <fullName evidence="15">G-patch domain-containing protein</fullName>
    </recommendedName>
</protein>
<dbReference type="AlphaFoldDB" id="A0A4Y9ZAH9"/>
<evidence type="ECO:0000256" key="1">
    <source>
        <dbReference type="ARBA" id="ARBA00004123"/>
    </source>
</evidence>
<dbReference type="PANTHER" id="PTHR23329">
    <property type="entry name" value="TUFTELIN-INTERACTING PROTEIN 11-RELATED"/>
    <property type="match status" value="1"/>
</dbReference>
<feature type="compositionally biased region" description="Acidic residues" evidence="14">
    <location>
        <begin position="150"/>
        <end position="181"/>
    </location>
</feature>
<evidence type="ECO:0000259" key="15">
    <source>
        <dbReference type="PROSITE" id="PS50174"/>
    </source>
</evidence>
<keyword evidence="13" id="KW-0175">Coiled coil</keyword>
<dbReference type="InterPro" id="IPR045211">
    <property type="entry name" value="TFP11/STIP/Ntr1"/>
</dbReference>
<dbReference type="Pfam" id="PF01479">
    <property type="entry name" value="S4"/>
    <property type="match status" value="1"/>
</dbReference>
<feature type="region of interest" description="Disordered" evidence="14">
    <location>
        <begin position="352"/>
        <end position="401"/>
    </location>
</feature>
<dbReference type="Pfam" id="PF00900">
    <property type="entry name" value="Ribosomal_S4e"/>
    <property type="match status" value="1"/>
</dbReference>
<dbReference type="GO" id="GO:0071008">
    <property type="term" value="C:U2-type post-mRNA release spliceosomal complex"/>
    <property type="evidence" value="ECO:0007669"/>
    <property type="project" value="TreeGrafter"/>
</dbReference>
<proteinExistence type="inferred from homology"/>
<dbReference type="SMART" id="SM00443">
    <property type="entry name" value="G_patch"/>
    <property type="match status" value="1"/>
</dbReference>
<feature type="domain" description="G-patch" evidence="15">
    <location>
        <begin position="304"/>
        <end position="350"/>
    </location>
</feature>
<organism evidence="16 17">
    <name type="scientific">Dentipellis fragilis</name>
    <dbReference type="NCBI Taxonomy" id="205917"/>
    <lineage>
        <taxon>Eukaryota</taxon>
        <taxon>Fungi</taxon>
        <taxon>Dikarya</taxon>
        <taxon>Basidiomycota</taxon>
        <taxon>Agaricomycotina</taxon>
        <taxon>Agaricomycetes</taxon>
        <taxon>Russulales</taxon>
        <taxon>Hericiaceae</taxon>
        <taxon>Dentipellis</taxon>
    </lineage>
</organism>
<feature type="compositionally biased region" description="Basic and acidic residues" evidence="14">
    <location>
        <begin position="375"/>
        <end position="397"/>
    </location>
</feature>
<keyword evidence="5" id="KW-0747">Spliceosome</keyword>
<dbReference type="FunFam" id="3.10.290.10:FF:000002">
    <property type="entry name" value="40S ribosomal protein S4"/>
    <property type="match status" value="1"/>
</dbReference>
<evidence type="ECO:0000256" key="13">
    <source>
        <dbReference type="SAM" id="Coils"/>
    </source>
</evidence>
<dbReference type="STRING" id="205917.A0A4Y9ZAH9"/>
<evidence type="ECO:0000256" key="7">
    <source>
        <dbReference type="ARBA" id="ARBA00022884"/>
    </source>
</evidence>
<comment type="similarity">
    <text evidence="2">Belongs to the eukaryotic ribosomal protein eS4 family.</text>
</comment>
<dbReference type="Proteomes" id="UP000298327">
    <property type="component" value="Unassembled WGS sequence"/>
</dbReference>
<evidence type="ECO:0000313" key="17">
    <source>
        <dbReference type="Proteomes" id="UP000298327"/>
    </source>
</evidence>
<dbReference type="OrthoDB" id="4822at2759"/>
<dbReference type="InterPro" id="IPR014722">
    <property type="entry name" value="Rib_uL2_dom2"/>
</dbReference>
<dbReference type="CDD" id="cd00165">
    <property type="entry name" value="S4"/>
    <property type="match status" value="1"/>
</dbReference>
<evidence type="ECO:0000256" key="8">
    <source>
        <dbReference type="ARBA" id="ARBA00022980"/>
    </source>
</evidence>
<dbReference type="FunFam" id="2.30.30.30:FF:000005">
    <property type="entry name" value="40S ribosomal protein S4"/>
    <property type="match status" value="1"/>
</dbReference>
<evidence type="ECO:0000256" key="12">
    <source>
        <dbReference type="PROSITE-ProRule" id="PRU00182"/>
    </source>
</evidence>
<dbReference type="Gene3D" id="3.10.290.10">
    <property type="entry name" value="RNA-binding S4 domain"/>
    <property type="match status" value="1"/>
</dbReference>
<dbReference type="InterPro" id="IPR032277">
    <property type="entry name" value="Ribosomal_eS4_C"/>
</dbReference>
<dbReference type="Pfam" id="PF08071">
    <property type="entry name" value="RS4NT"/>
    <property type="match status" value="1"/>
</dbReference>
<dbReference type="InterPro" id="IPR000467">
    <property type="entry name" value="G_patch_dom"/>
</dbReference>
<feature type="compositionally biased region" description="Polar residues" evidence="14">
    <location>
        <begin position="281"/>
        <end position="295"/>
    </location>
</feature>
<keyword evidence="17" id="KW-1185">Reference proteome</keyword>
<dbReference type="CDD" id="cd06087">
    <property type="entry name" value="KOW_RPS4"/>
    <property type="match status" value="1"/>
</dbReference>
<dbReference type="PROSITE" id="PS50889">
    <property type="entry name" value="S4"/>
    <property type="match status" value="1"/>
</dbReference>
<dbReference type="FunFam" id="2.40.50.740:FF:000001">
    <property type="entry name" value="40S ribosomal protein S4"/>
    <property type="match status" value="1"/>
</dbReference>